<feature type="transmembrane region" description="Helical" evidence="9">
    <location>
        <begin position="573"/>
        <end position="591"/>
    </location>
</feature>
<comment type="subcellular location">
    <subcellularLocation>
        <location evidence="1">Membrane</location>
        <topology evidence="1">Multi-pass membrane protein</topology>
    </subcellularLocation>
</comment>
<feature type="transmembrane region" description="Helical" evidence="9">
    <location>
        <begin position="399"/>
        <end position="423"/>
    </location>
</feature>
<feature type="transmembrane region" description="Helical" evidence="9">
    <location>
        <begin position="249"/>
        <end position="272"/>
    </location>
</feature>
<feature type="transmembrane region" description="Helical" evidence="9">
    <location>
        <begin position="653"/>
        <end position="678"/>
    </location>
</feature>
<name>A0ABR1F7W5_9ASCO</name>
<organism evidence="10 11">
    <name type="scientific">Myxozyma melibiosi</name>
    <dbReference type="NCBI Taxonomy" id="54550"/>
    <lineage>
        <taxon>Eukaryota</taxon>
        <taxon>Fungi</taxon>
        <taxon>Dikarya</taxon>
        <taxon>Ascomycota</taxon>
        <taxon>Saccharomycotina</taxon>
        <taxon>Lipomycetes</taxon>
        <taxon>Lipomycetales</taxon>
        <taxon>Lipomycetaceae</taxon>
        <taxon>Myxozyma</taxon>
    </lineage>
</organism>
<evidence type="ECO:0000256" key="8">
    <source>
        <dbReference type="SAM" id="MobiDB-lite"/>
    </source>
</evidence>
<feature type="compositionally biased region" description="Polar residues" evidence="8">
    <location>
        <begin position="68"/>
        <end position="92"/>
    </location>
</feature>
<dbReference type="PANTHER" id="PTHR45711">
    <property type="entry name" value="CHLORIDE CHANNEL PROTEIN"/>
    <property type="match status" value="1"/>
</dbReference>
<evidence type="ECO:0000256" key="9">
    <source>
        <dbReference type="SAM" id="Phobius"/>
    </source>
</evidence>
<dbReference type="InterPro" id="IPR001807">
    <property type="entry name" value="ClC"/>
</dbReference>
<keyword evidence="4 9" id="KW-1133">Transmembrane helix</keyword>
<keyword evidence="6 9" id="KW-0472">Membrane</keyword>
<evidence type="ECO:0000256" key="6">
    <source>
        <dbReference type="ARBA" id="ARBA00023136"/>
    </source>
</evidence>
<evidence type="ECO:0000256" key="4">
    <source>
        <dbReference type="ARBA" id="ARBA00022989"/>
    </source>
</evidence>
<feature type="transmembrane region" description="Helical" evidence="9">
    <location>
        <begin position="435"/>
        <end position="456"/>
    </location>
</feature>
<evidence type="ECO:0000256" key="7">
    <source>
        <dbReference type="ARBA" id="ARBA00023214"/>
    </source>
</evidence>
<feature type="transmembrane region" description="Helical" evidence="9">
    <location>
        <begin position="345"/>
        <end position="363"/>
    </location>
</feature>
<keyword evidence="2" id="KW-0813">Transport</keyword>
<keyword evidence="11" id="KW-1185">Reference proteome</keyword>
<dbReference type="Pfam" id="PF00654">
    <property type="entry name" value="Voltage_CLC"/>
    <property type="match status" value="1"/>
</dbReference>
<feature type="transmembrane region" description="Helical" evidence="9">
    <location>
        <begin position="179"/>
        <end position="197"/>
    </location>
</feature>
<comment type="caution">
    <text evidence="10">The sequence shown here is derived from an EMBL/GenBank/DDBJ whole genome shotgun (WGS) entry which is preliminary data.</text>
</comment>
<evidence type="ECO:0000313" key="10">
    <source>
        <dbReference type="EMBL" id="KAK7205943.1"/>
    </source>
</evidence>
<gene>
    <name evidence="10" type="ORF">BZA70DRAFT_148560</name>
</gene>
<protein>
    <submittedName>
        <fullName evidence="10">CLC channel</fullName>
    </submittedName>
</protein>
<dbReference type="CDD" id="cd03684">
    <property type="entry name" value="ClC_3_like"/>
    <property type="match status" value="1"/>
</dbReference>
<dbReference type="PANTHER" id="PTHR45711:SF3">
    <property type="entry name" value="CLC CHANNEL"/>
    <property type="match status" value="1"/>
</dbReference>
<accession>A0ABR1F7W5</accession>
<dbReference type="InterPro" id="IPR046342">
    <property type="entry name" value="CBS_dom_sf"/>
</dbReference>
<dbReference type="SUPFAM" id="SSF81340">
    <property type="entry name" value="Clc chloride channel"/>
    <property type="match status" value="1"/>
</dbReference>
<evidence type="ECO:0000256" key="3">
    <source>
        <dbReference type="ARBA" id="ARBA00022692"/>
    </source>
</evidence>
<evidence type="ECO:0000256" key="5">
    <source>
        <dbReference type="ARBA" id="ARBA00023065"/>
    </source>
</evidence>
<dbReference type="Gene3D" id="1.10.3080.10">
    <property type="entry name" value="Clc chloride channel"/>
    <property type="match status" value="1"/>
</dbReference>
<feature type="region of interest" description="Disordered" evidence="8">
    <location>
        <begin position="65"/>
        <end position="127"/>
    </location>
</feature>
<keyword evidence="3 9" id="KW-0812">Transmembrane</keyword>
<dbReference type="RefSeq" id="XP_064768976.1">
    <property type="nucleotide sequence ID" value="XM_064909688.1"/>
</dbReference>
<feature type="region of interest" description="Disordered" evidence="8">
    <location>
        <begin position="277"/>
        <end position="296"/>
    </location>
</feature>
<reference evidence="10 11" key="1">
    <citation type="submission" date="2024-03" db="EMBL/GenBank/DDBJ databases">
        <title>Genome-scale model development and genomic sequencing of the oleaginous clade Lipomyces.</title>
        <authorList>
            <consortium name="Lawrence Berkeley National Laboratory"/>
            <person name="Czajka J.J."/>
            <person name="Han Y."/>
            <person name="Kim J."/>
            <person name="Mondo S.J."/>
            <person name="Hofstad B.A."/>
            <person name="Robles A."/>
            <person name="Haridas S."/>
            <person name="Riley R."/>
            <person name="LaButti K."/>
            <person name="Pangilinan J."/>
            <person name="Andreopoulos W."/>
            <person name="Lipzen A."/>
            <person name="Yan J."/>
            <person name="Wang M."/>
            <person name="Ng V."/>
            <person name="Grigoriev I.V."/>
            <person name="Spatafora J.W."/>
            <person name="Magnuson J.K."/>
            <person name="Baker S.E."/>
            <person name="Pomraning K.R."/>
        </authorList>
    </citation>
    <scope>NUCLEOTIDE SEQUENCE [LARGE SCALE GENOMIC DNA]</scope>
    <source>
        <strain evidence="10 11">Phaff 52-87</strain>
    </source>
</reference>
<dbReference type="PRINTS" id="PR00762">
    <property type="entry name" value="CLCHANNEL"/>
</dbReference>
<dbReference type="EMBL" id="JBBJBU010000004">
    <property type="protein sequence ID" value="KAK7205943.1"/>
    <property type="molecule type" value="Genomic_DNA"/>
</dbReference>
<keyword evidence="7" id="KW-0868">Chloride</keyword>
<feature type="transmembrane region" description="Helical" evidence="9">
    <location>
        <begin position="476"/>
        <end position="501"/>
    </location>
</feature>
<dbReference type="InterPro" id="IPR014743">
    <property type="entry name" value="Cl-channel_core"/>
</dbReference>
<proteinExistence type="predicted"/>
<keyword evidence="5" id="KW-0406">Ion transport</keyword>
<dbReference type="SUPFAM" id="SSF54631">
    <property type="entry name" value="CBS-domain pair"/>
    <property type="match status" value="1"/>
</dbReference>
<feature type="transmembrane region" description="Helical" evidence="9">
    <location>
        <begin position="513"/>
        <end position="532"/>
    </location>
</feature>
<evidence type="ECO:0000313" key="11">
    <source>
        <dbReference type="Proteomes" id="UP001498771"/>
    </source>
</evidence>
<feature type="region of interest" description="Disordered" evidence="8">
    <location>
        <begin position="1"/>
        <end position="38"/>
    </location>
</feature>
<evidence type="ECO:0000256" key="1">
    <source>
        <dbReference type="ARBA" id="ARBA00004141"/>
    </source>
</evidence>
<feature type="transmembrane region" description="Helical" evidence="9">
    <location>
        <begin position="318"/>
        <end position="339"/>
    </location>
</feature>
<dbReference type="GeneID" id="90035200"/>
<feature type="compositionally biased region" description="Polar residues" evidence="8">
    <location>
        <begin position="104"/>
        <end position="127"/>
    </location>
</feature>
<evidence type="ECO:0000256" key="2">
    <source>
        <dbReference type="ARBA" id="ARBA00022448"/>
    </source>
</evidence>
<sequence>MQQSEAFPLLTRRSPPPQIQTDQPAEDDGPGSSLSPVESPVLFGQAQQQGLRVDLHFPGLTPRVIHTPQHTLTPTARSQISGLFSTPEQRSASPRGRLVEHSSGRSTPVSMASSHTSQRATFSSLPQTPTDASTRMWYDDFTTIDWVHDFIKESFRVKWLREQPGIRGRLQRMRYASQGWILVSIIASCVAVLAYGIESSQARIFDWREGYCSTKWYAPQYECCADSTGTCPAWVKWNVGFSGAGFLDYGLFIVSSVILAVLAVSLTLTTATNTPFLKTRGRGQKQPESTNANIREGAPVSVGKDAGYRNRDAESKTVMYTAAGGGVVQVKTILSGFVIKKFLGSYTLLIKSIALVLAISSGLNVGKEGPYVHMAACVGNIACRLFSKFRDNDGKRREIISAATAAGVAVAFGSPLGGVLFALEEVSYYFPQKTLFRSFLCAVISALVLKFLNPYGTGKIVIFEVSYSHDWYTFEFFVFVFIGVCGGVLGALIGVISTWWGKRVASVRSKHPILEVVGIAAVTAAVSYFNVYTKKAPTELLYDLARQCTFTSDLPGEMGLENSDILCPYAPGMYSNAIWSLVVALVIKLILTSMSTGLTIPSGLYVPSMVIGALFGRMIGLLVQLLQYHNPDLFLFSSCPAGSSPQDCTISGVYALVGAGAVMAGVTRMTVTLAVILFEITGSLDHVLPISVAILVAKWVAQILEPESIYDIIMHVNNFPFLDNQRTPGFSSTLREIVPKATISATSPVIDVTDSPYISASVLRTKLNFLQMAGEFDGSLPILRAQVLVGLLPGPELEFALDKIKESTAASNSVSYSDLTEIEDSDEPICHISADEHEVQQFYLDRSAHHREYHKRVNARDISGGGGQAEATASDATSTATTSVEVVDLTPFVDRAPISLDINSPLAMVHLLFVKMGLRMVCVMEDGKFWGVLHKKRFIEYCRFGEDNMTTWF</sequence>
<feature type="transmembrane region" description="Helical" evidence="9">
    <location>
        <begin position="603"/>
        <end position="626"/>
    </location>
</feature>
<dbReference type="Proteomes" id="UP001498771">
    <property type="component" value="Unassembled WGS sequence"/>
</dbReference>